<proteinExistence type="predicted"/>
<sequence length="95" mass="11329">MRKFSYVFIMEIPYFNLADYQPIGKNPDPADQDLTIYVKPGSTFFYLYDKIIRKLFCFVPEDRTQALVPKDVFVAYYLKYPENQIASFYRALAMR</sequence>
<evidence type="ECO:0000313" key="2">
    <source>
        <dbReference type="Proteomes" id="UP000612680"/>
    </source>
</evidence>
<dbReference type="EMBL" id="CP056775">
    <property type="protein sequence ID" value="QRR01144.1"/>
    <property type="molecule type" value="Genomic_DNA"/>
</dbReference>
<dbReference type="Proteomes" id="UP000612680">
    <property type="component" value="Chromosome"/>
</dbReference>
<evidence type="ECO:0000313" key="1">
    <source>
        <dbReference type="EMBL" id="QRR01144.1"/>
    </source>
</evidence>
<protein>
    <recommendedName>
        <fullName evidence="3">KTSC domain-containing protein</fullName>
    </recommendedName>
</protein>
<evidence type="ECO:0008006" key="3">
    <source>
        <dbReference type="Google" id="ProtNLM"/>
    </source>
</evidence>
<gene>
    <name evidence="1" type="ORF">HWI92_09620</name>
</gene>
<name>A0ABX7I4V7_9BACT</name>
<organism evidence="1 2">
    <name type="scientific">Dyadobacter sandarakinus</name>
    <dbReference type="NCBI Taxonomy" id="2747268"/>
    <lineage>
        <taxon>Bacteria</taxon>
        <taxon>Pseudomonadati</taxon>
        <taxon>Bacteroidota</taxon>
        <taxon>Cytophagia</taxon>
        <taxon>Cytophagales</taxon>
        <taxon>Spirosomataceae</taxon>
        <taxon>Dyadobacter</taxon>
    </lineage>
</organism>
<accession>A0ABX7I4V7</accession>
<dbReference type="RefSeq" id="WP_204663161.1">
    <property type="nucleotide sequence ID" value="NZ_CP056775.1"/>
</dbReference>
<keyword evidence="2" id="KW-1185">Reference proteome</keyword>
<reference evidence="1 2" key="1">
    <citation type="submission" date="2020-06" db="EMBL/GenBank/DDBJ databases">
        <title>Dyadobacter sandarakinus sp. nov., isolated from the soil of the Arctic Yellow River Station.</title>
        <authorList>
            <person name="Zhang Y."/>
            <person name="Peng F."/>
        </authorList>
    </citation>
    <scope>NUCLEOTIDE SEQUENCE [LARGE SCALE GENOMIC DNA]</scope>
    <source>
        <strain evidence="1 2">Q3-56</strain>
    </source>
</reference>